<reference evidence="1 2" key="1">
    <citation type="submission" date="2018-10" db="EMBL/GenBank/DDBJ databases">
        <title>Genomic Encyclopedia of Type Strains, Phase IV (KMG-IV): sequencing the most valuable type-strain genomes for metagenomic binning, comparative biology and taxonomic classification.</title>
        <authorList>
            <person name="Goeker M."/>
        </authorList>
    </citation>
    <scope>NUCLEOTIDE SEQUENCE [LARGE SCALE GENOMIC DNA]</scope>
    <source>
        <strain evidence="1 2">DSM 23229</strain>
    </source>
</reference>
<evidence type="ECO:0000313" key="2">
    <source>
        <dbReference type="Proteomes" id="UP000281975"/>
    </source>
</evidence>
<name>A0A420WSH7_9GAMM</name>
<protein>
    <submittedName>
        <fullName evidence="1">Uncharacterized protein</fullName>
    </submittedName>
</protein>
<dbReference type="OrthoDB" id="6182828at2"/>
<dbReference type="RefSeq" id="WP_121174105.1">
    <property type="nucleotide sequence ID" value="NZ_RBIN01000012.1"/>
</dbReference>
<dbReference type="Proteomes" id="UP000281975">
    <property type="component" value="Unassembled WGS sequence"/>
</dbReference>
<comment type="caution">
    <text evidence="1">The sequence shown here is derived from an EMBL/GenBank/DDBJ whole genome shotgun (WGS) entry which is preliminary data.</text>
</comment>
<dbReference type="EMBL" id="RBIN01000012">
    <property type="protein sequence ID" value="RKQ95716.1"/>
    <property type="molecule type" value="Genomic_DNA"/>
</dbReference>
<evidence type="ECO:0000313" key="1">
    <source>
        <dbReference type="EMBL" id="RKQ95716.1"/>
    </source>
</evidence>
<accession>A0A420WSH7</accession>
<proteinExistence type="predicted"/>
<gene>
    <name evidence="1" type="ORF">C7446_3230</name>
</gene>
<dbReference type="AlphaFoldDB" id="A0A420WSH7"/>
<organism evidence="1 2">
    <name type="scientific">Kushneria sinocarnis</name>
    <dbReference type="NCBI Taxonomy" id="595502"/>
    <lineage>
        <taxon>Bacteria</taxon>
        <taxon>Pseudomonadati</taxon>
        <taxon>Pseudomonadota</taxon>
        <taxon>Gammaproteobacteria</taxon>
        <taxon>Oceanospirillales</taxon>
        <taxon>Halomonadaceae</taxon>
        <taxon>Kushneria</taxon>
    </lineage>
</organism>
<sequence length="131" mass="15241">MSESRSQASSCCQLDDIRLLDDNLSTRQEVQARNVRQLYLLNVEVRALMDVVCRQGEAGYLAERLQYHADQLERQFASHARGHYGASSTRHFYAQQRELFDEEMCKVITAVQQIDEENESEHTRHSANDRH</sequence>
<keyword evidence="2" id="KW-1185">Reference proteome</keyword>